<dbReference type="AlphaFoldDB" id="A0AAN9NHR8"/>
<reference evidence="2 3" key="1">
    <citation type="submission" date="2024-01" db="EMBL/GenBank/DDBJ databases">
        <title>The genomes of 5 underutilized Papilionoideae crops provide insights into root nodulation and disease resistanc.</title>
        <authorList>
            <person name="Jiang F."/>
        </authorList>
    </citation>
    <scope>NUCLEOTIDE SEQUENCE [LARGE SCALE GENOMIC DNA]</scope>
    <source>
        <strain evidence="2">JINMINGXINNONG_FW02</strain>
        <tissue evidence="2">Leaves</tissue>
    </source>
</reference>
<protein>
    <submittedName>
        <fullName evidence="2">Uncharacterized protein</fullName>
    </submittedName>
</protein>
<evidence type="ECO:0000256" key="1">
    <source>
        <dbReference type="SAM" id="MobiDB-lite"/>
    </source>
</evidence>
<accession>A0AAN9NHR8</accession>
<gene>
    <name evidence="2" type="ORF">VNO80_12142</name>
</gene>
<name>A0AAN9NHR8_PHACN</name>
<dbReference type="Proteomes" id="UP001374584">
    <property type="component" value="Unassembled WGS sequence"/>
</dbReference>
<evidence type="ECO:0000313" key="3">
    <source>
        <dbReference type="Proteomes" id="UP001374584"/>
    </source>
</evidence>
<sequence length="68" mass="8070">MSHRKQSLQKGIRETDPDKGLHQSRKLYLTESIMKKLVRPKFYGYVYSLYILSREAKRGLETQKPLTE</sequence>
<keyword evidence="3" id="KW-1185">Reference proteome</keyword>
<comment type="caution">
    <text evidence="2">The sequence shown here is derived from an EMBL/GenBank/DDBJ whole genome shotgun (WGS) entry which is preliminary data.</text>
</comment>
<feature type="region of interest" description="Disordered" evidence="1">
    <location>
        <begin position="1"/>
        <end position="21"/>
    </location>
</feature>
<feature type="compositionally biased region" description="Basic and acidic residues" evidence="1">
    <location>
        <begin position="11"/>
        <end position="21"/>
    </location>
</feature>
<evidence type="ECO:0000313" key="2">
    <source>
        <dbReference type="EMBL" id="KAK7370088.1"/>
    </source>
</evidence>
<dbReference type="EMBL" id="JAYMYR010000004">
    <property type="protein sequence ID" value="KAK7370088.1"/>
    <property type="molecule type" value="Genomic_DNA"/>
</dbReference>
<proteinExistence type="predicted"/>
<organism evidence="2 3">
    <name type="scientific">Phaseolus coccineus</name>
    <name type="common">Scarlet runner bean</name>
    <name type="synonym">Phaseolus multiflorus</name>
    <dbReference type="NCBI Taxonomy" id="3886"/>
    <lineage>
        <taxon>Eukaryota</taxon>
        <taxon>Viridiplantae</taxon>
        <taxon>Streptophyta</taxon>
        <taxon>Embryophyta</taxon>
        <taxon>Tracheophyta</taxon>
        <taxon>Spermatophyta</taxon>
        <taxon>Magnoliopsida</taxon>
        <taxon>eudicotyledons</taxon>
        <taxon>Gunneridae</taxon>
        <taxon>Pentapetalae</taxon>
        <taxon>rosids</taxon>
        <taxon>fabids</taxon>
        <taxon>Fabales</taxon>
        <taxon>Fabaceae</taxon>
        <taxon>Papilionoideae</taxon>
        <taxon>50 kb inversion clade</taxon>
        <taxon>NPAAA clade</taxon>
        <taxon>indigoferoid/millettioid clade</taxon>
        <taxon>Phaseoleae</taxon>
        <taxon>Phaseolus</taxon>
    </lineage>
</organism>